<dbReference type="STRING" id="390640.SAMN04488034_104227"/>
<proteinExistence type="predicted"/>
<sequence>MRNSIIKLLFIVSIALLSTEGNAQQDPHFTQYMYNMGVINPAYALDEEGLFRTGAIYRNQWVGMEGGPETATVFAQTALARRVELGINIMHDQVGDIVKESHLSANFAYVFPVSDNSKLSLGLKGGVNFFDADLAGLRTPEQGVDPAMENISETFPNFGVGAYWFGKNYYVGLSAPNLITSKHIENADGRAGLGEENIHYFLTGGYVFDLNDDLKLKPAFMVRGVQDAPLSVDITANALLYDRLEAGIGYRLGDALSGLVNFRVTPDLRIGYAYDYTLSNLGDYNDGTHEIMILFDMDVFSRGFDKSPRFF</sequence>
<dbReference type="Proteomes" id="UP000199448">
    <property type="component" value="Unassembled WGS sequence"/>
</dbReference>
<organism evidence="2 3">
    <name type="scientific">Salinimicrobium catena</name>
    <dbReference type="NCBI Taxonomy" id="390640"/>
    <lineage>
        <taxon>Bacteria</taxon>
        <taxon>Pseudomonadati</taxon>
        <taxon>Bacteroidota</taxon>
        <taxon>Flavobacteriia</taxon>
        <taxon>Flavobacteriales</taxon>
        <taxon>Flavobacteriaceae</taxon>
        <taxon>Salinimicrobium</taxon>
    </lineage>
</organism>
<keyword evidence="3" id="KW-1185">Reference proteome</keyword>
<dbReference type="InterPro" id="IPR019861">
    <property type="entry name" value="PorP/SprF_Bacteroidetes"/>
</dbReference>
<evidence type="ECO:0000313" key="2">
    <source>
        <dbReference type="EMBL" id="SEF01521.1"/>
    </source>
</evidence>
<gene>
    <name evidence="2" type="ORF">SAMN04488034_104227</name>
</gene>
<feature type="chain" id="PRO_5011777123" evidence="1">
    <location>
        <begin position="24"/>
        <end position="311"/>
    </location>
</feature>
<dbReference type="OrthoDB" id="1114455at2"/>
<dbReference type="NCBIfam" id="TIGR03519">
    <property type="entry name" value="T9SS_PorP_fam"/>
    <property type="match status" value="1"/>
</dbReference>
<feature type="signal peptide" evidence="1">
    <location>
        <begin position="1"/>
        <end position="23"/>
    </location>
</feature>
<accession>A0A1H5NKW9</accession>
<keyword evidence="1" id="KW-0732">Signal</keyword>
<dbReference type="EMBL" id="FNUG01000004">
    <property type="protein sequence ID" value="SEF01521.1"/>
    <property type="molecule type" value="Genomic_DNA"/>
</dbReference>
<dbReference type="Pfam" id="PF11751">
    <property type="entry name" value="PorP_SprF"/>
    <property type="match status" value="1"/>
</dbReference>
<dbReference type="RefSeq" id="WP_093113493.1">
    <property type="nucleotide sequence ID" value="NZ_FNGG01000004.1"/>
</dbReference>
<protein>
    <submittedName>
        <fullName evidence="2">Type IX secretion system membrane protein, PorP/SprF family</fullName>
    </submittedName>
</protein>
<dbReference type="AlphaFoldDB" id="A0A1H5NKW9"/>
<evidence type="ECO:0000256" key="1">
    <source>
        <dbReference type="SAM" id="SignalP"/>
    </source>
</evidence>
<reference evidence="2 3" key="1">
    <citation type="submission" date="2016-10" db="EMBL/GenBank/DDBJ databases">
        <authorList>
            <person name="de Groot N.N."/>
        </authorList>
    </citation>
    <scope>NUCLEOTIDE SEQUENCE [LARGE SCALE GENOMIC DNA]</scope>
    <source>
        <strain evidence="2 3">DSM 23553</strain>
    </source>
</reference>
<evidence type="ECO:0000313" key="3">
    <source>
        <dbReference type="Proteomes" id="UP000199448"/>
    </source>
</evidence>
<name>A0A1H5NKW9_9FLAO</name>